<evidence type="ECO:0000313" key="2">
    <source>
        <dbReference type="Proteomes" id="UP000830055"/>
    </source>
</evidence>
<gene>
    <name evidence="1" type="ORF">DPPLL_38390</name>
</gene>
<accession>A0ABM7WEV7</accession>
<dbReference type="Proteomes" id="UP000830055">
    <property type="component" value="Chromosome"/>
</dbReference>
<evidence type="ECO:0000313" key="1">
    <source>
        <dbReference type="EMBL" id="BDD89474.1"/>
    </source>
</evidence>
<protein>
    <recommendedName>
        <fullName evidence="3">Secreted protein</fullName>
    </recommendedName>
</protein>
<sequence length="90" mass="9874">MIRWANTSQSLVTSVSIKLSWVLLTAGLECGGTKGVGPVEQEARPTLSATRIQQKADDVRGDINIPDGRIVDRVEVRALGKKGNDRWHIH</sequence>
<proteinExistence type="predicted"/>
<evidence type="ECO:0008006" key="3">
    <source>
        <dbReference type="Google" id="ProtNLM"/>
    </source>
</evidence>
<name>A0ABM7WEV7_9BACT</name>
<keyword evidence="2" id="KW-1185">Reference proteome</keyword>
<reference evidence="1 2" key="1">
    <citation type="submission" date="2022-01" db="EMBL/GenBank/DDBJ databases">
        <title>Desulfofustis limnae sp. nov., a novel mesophilic sulfate-reducing bacterium isolated from marsh soil.</title>
        <authorList>
            <person name="Watanabe M."/>
            <person name="Takahashi A."/>
            <person name="Kojima H."/>
            <person name="Fukui M."/>
        </authorList>
    </citation>
    <scope>NUCLEOTIDE SEQUENCE [LARGE SCALE GENOMIC DNA]</scope>
    <source>
        <strain evidence="1 2">PPLL</strain>
    </source>
</reference>
<organism evidence="1 2">
    <name type="scientific">Desulfofustis limnaeus</name>
    <dbReference type="NCBI Taxonomy" id="2740163"/>
    <lineage>
        <taxon>Bacteria</taxon>
        <taxon>Pseudomonadati</taxon>
        <taxon>Thermodesulfobacteriota</taxon>
        <taxon>Desulfobulbia</taxon>
        <taxon>Desulfobulbales</taxon>
        <taxon>Desulfocapsaceae</taxon>
        <taxon>Desulfofustis</taxon>
    </lineage>
</organism>
<dbReference type="EMBL" id="AP025516">
    <property type="protein sequence ID" value="BDD89474.1"/>
    <property type="molecule type" value="Genomic_DNA"/>
</dbReference>